<dbReference type="Gene3D" id="1.10.10.2830">
    <property type="match status" value="1"/>
</dbReference>
<dbReference type="InterPro" id="IPR004437">
    <property type="entry name" value="ParB/RepB/Spo0J"/>
</dbReference>
<dbReference type="InterPro" id="IPR001387">
    <property type="entry name" value="Cro/C1-type_HTH"/>
</dbReference>
<evidence type="ECO:0000313" key="6">
    <source>
        <dbReference type="EMBL" id="WAM31561.1"/>
    </source>
</evidence>
<dbReference type="PANTHER" id="PTHR33375:SF1">
    <property type="entry name" value="CHROMOSOME-PARTITIONING PROTEIN PARB-RELATED"/>
    <property type="match status" value="1"/>
</dbReference>
<dbReference type="SUPFAM" id="SSF109709">
    <property type="entry name" value="KorB DNA-binding domain-like"/>
    <property type="match status" value="1"/>
</dbReference>
<dbReference type="NCBIfam" id="TIGR00180">
    <property type="entry name" value="parB_part"/>
    <property type="match status" value="1"/>
</dbReference>
<gene>
    <name evidence="6" type="ORF">OTJ99_002461</name>
</gene>
<dbReference type="InterPro" id="IPR036086">
    <property type="entry name" value="ParB/Sulfiredoxin_sf"/>
</dbReference>
<dbReference type="EMBL" id="CP113864">
    <property type="protein sequence ID" value="WAM31561.1"/>
    <property type="molecule type" value="Genomic_DNA"/>
</dbReference>
<name>A0ABY7BKL3_9FIRM</name>
<dbReference type="CDD" id="cd00093">
    <property type="entry name" value="HTH_XRE"/>
    <property type="match status" value="1"/>
</dbReference>
<dbReference type="InterPro" id="IPR003115">
    <property type="entry name" value="ParB_N"/>
</dbReference>
<evidence type="ECO:0000256" key="1">
    <source>
        <dbReference type="ARBA" id="ARBA00006295"/>
    </source>
</evidence>
<evidence type="ECO:0000259" key="5">
    <source>
        <dbReference type="PROSITE" id="PS50943"/>
    </source>
</evidence>
<evidence type="ECO:0000313" key="7">
    <source>
        <dbReference type="Proteomes" id="UP001164745"/>
    </source>
</evidence>
<evidence type="ECO:0000256" key="3">
    <source>
        <dbReference type="ARBA" id="ARBA00023125"/>
    </source>
</evidence>
<dbReference type="PROSITE" id="PS50943">
    <property type="entry name" value="HTH_CROC1"/>
    <property type="match status" value="1"/>
</dbReference>
<reference evidence="6" key="1">
    <citation type="submission" date="2022-12" db="EMBL/GenBank/DDBJ databases">
        <authorList>
            <person name="Bing R.G."/>
            <person name="Willard D.J."/>
            <person name="Manesh M.J.H."/>
            <person name="Laemthong T."/>
            <person name="Crosby J.R."/>
            <person name="Kelly R.M."/>
        </authorList>
    </citation>
    <scope>NUCLEOTIDE SEQUENCE</scope>
    <source>
        <strain evidence="6">DSM 8991</strain>
    </source>
</reference>
<protein>
    <submittedName>
        <fullName evidence="6">ParB/RepB/Spo0J family partition protein</fullName>
    </submittedName>
</protein>
<dbReference type="Proteomes" id="UP001164745">
    <property type="component" value="Chromosome"/>
</dbReference>
<proteinExistence type="inferred from homology"/>
<sequence>MKKRLGKGLDALFADSTQSFEENVENVQETTNEKVEEIEIDKILPSGDQPRKIFDENEIEELAQSIRSVGLIQPLIARKEGDKYILIAGERRLRACKLAGLQKVPCIVRNYSNTTEIALIENIQRKDLNPYEEALAYKKLLEEYGYTQEELAKKLGISRSKIANSLRILNIGQNILQMIIEGKISEGHAKVLLSVEDETERENLAKLVVDKNLSVRELEEIIKAKNEQKKNEVENKVLRELEENLMKIFGLRVKIYRKKKKGKVEIEFNNDEELEKIISILMP</sequence>
<accession>A0ABY7BKL3</accession>
<keyword evidence="7" id="KW-1185">Reference proteome</keyword>
<dbReference type="SUPFAM" id="SSF110849">
    <property type="entry name" value="ParB/Sulfiredoxin"/>
    <property type="match status" value="1"/>
</dbReference>
<dbReference type="Gene3D" id="3.90.1530.30">
    <property type="match status" value="1"/>
</dbReference>
<organism evidence="6 7">
    <name type="scientific">Caldicellulosiruptor naganoensis</name>
    <dbReference type="NCBI Taxonomy" id="29324"/>
    <lineage>
        <taxon>Bacteria</taxon>
        <taxon>Bacillati</taxon>
        <taxon>Bacillota</taxon>
        <taxon>Bacillota incertae sedis</taxon>
        <taxon>Caldicellulosiruptorales</taxon>
        <taxon>Caldicellulosiruptoraceae</taxon>
        <taxon>Caldicellulosiruptor</taxon>
    </lineage>
</organism>
<dbReference type="InterPro" id="IPR041468">
    <property type="entry name" value="HTH_ParB/Spo0J"/>
</dbReference>
<dbReference type="SMART" id="SM00470">
    <property type="entry name" value="ParB"/>
    <property type="match status" value="1"/>
</dbReference>
<dbReference type="Pfam" id="PF17762">
    <property type="entry name" value="HTH_ParB"/>
    <property type="match status" value="1"/>
</dbReference>
<dbReference type="Pfam" id="PF02195">
    <property type="entry name" value="ParB_N"/>
    <property type="match status" value="1"/>
</dbReference>
<dbReference type="InterPro" id="IPR050336">
    <property type="entry name" value="Chromosome_partition/occlusion"/>
</dbReference>
<dbReference type="PANTHER" id="PTHR33375">
    <property type="entry name" value="CHROMOSOME-PARTITIONING PROTEIN PARB-RELATED"/>
    <property type="match status" value="1"/>
</dbReference>
<keyword evidence="2" id="KW-0159">Chromosome partition</keyword>
<dbReference type="RefSeq" id="WP_045166035.1">
    <property type="nucleotide sequence ID" value="NZ_CP113864.1"/>
</dbReference>
<dbReference type="InterPro" id="IPR057240">
    <property type="entry name" value="ParB_dimer_C"/>
</dbReference>
<dbReference type="Pfam" id="PF23552">
    <property type="entry name" value="ParB_C"/>
    <property type="match status" value="1"/>
</dbReference>
<evidence type="ECO:0000256" key="2">
    <source>
        <dbReference type="ARBA" id="ARBA00022829"/>
    </source>
</evidence>
<feature type="coiled-coil region" evidence="4">
    <location>
        <begin position="215"/>
        <end position="244"/>
    </location>
</feature>
<keyword evidence="4" id="KW-0175">Coiled coil</keyword>
<dbReference type="CDD" id="cd16393">
    <property type="entry name" value="SPO0J_N"/>
    <property type="match status" value="1"/>
</dbReference>
<evidence type="ECO:0000256" key="4">
    <source>
        <dbReference type="SAM" id="Coils"/>
    </source>
</evidence>
<feature type="domain" description="HTH cro/C1-type" evidence="5">
    <location>
        <begin position="138"/>
        <end position="164"/>
    </location>
</feature>
<keyword evidence="3" id="KW-0238">DNA-binding</keyword>
<comment type="similarity">
    <text evidence="1">Belongs to the ParB family.</text>
</comment>